<dbReference type="HAMAP" id="MF_01139">
    <property type="entry name" value="ISPT"/>
    <property type="match status" value="1"/>
</dbReference>
<dbReference type="Proteomes" id="UP000470771">
    <property type="component" value="Unassembled WGS sequence"/>
</dbReference>
<dbReference type="NCBIfam" id="NF011405">
    <property type="entry name" value="PRK14830.1"/>
    <property type="match status" value="1"/>
</dbReference>
<feature type="binding site" evidence="2">
    <location>
        <position position="23"/>
    </location>
    <ligand>
        <name>substrate</name>
    </ligand>
</feature>
<feature type="binding site" evidence="2">
    <location>
        <begin position="192"/>
        <end position="194"/>
    </location>
    <ligand>
        <name>substrate</name>
    </ligand>
</feature>
<dbReference type="AlphaFoldDB" id="A0A6N9NH26"/>
<organism evidence="3 4">
    <name type="scientific">Acidiluteibacter ferrifornacis</name>
    <dbReference type="NCBI Taxonomy" id="2692424"/>
    <lineage>
        <taxon>Bacteria</taxon>
        <taxon>Pseudomonadati</taxon>
        <taxon>Bacteroidota</taxon>
        <taxon>Flavobacteriia</taxon>
        <taxon>Flavobacteriales</taxon>
        <taxon>Cryomorphaceae</taxon>
        <taxon>Acidiluteibacter</taxon>
    </lineage>
</organism>
<dbReference type="EMBL" id="WWNE01000004">
    <property type="protein sequence ID" value="NBG65139.1"/>
    <property type="molecule type" value="Genomic_DNA"/>
</dbReference>
<dbReference type="PANTHER" id="PTHR10291">
    <property type="entry name" value="DEHYDRODOLICHYL DIPHOSPHATE SYNTHASE FAMILY MEMBER"/>
    <property type="match status" value="1"/>
</dbReference>
<feature type="active site" description="Proton acceptor" evidence="2">
    <location>
        <position position="66"/>
    </location>
</feature>
<name>A0A6N9NH26_9FLAO</name>
<feature type="binding site" evidence="2">
    <location>
        <begin position="63"/>
        <end position="65"/>
    </location>
    <ligand>
        <name>substrate</name>
    </ligand>
</feature>
<evidence type="ECO:0000313" key="4">
    <source>
        <dbReference type="Proteomes" id="UP000470771"/>
    </source>
</evidence>
<protein>
    <recommendedName>
        <fullName evidence="2">Isoprenyl transferase</fullName>
        <ecNumber evidence="2">2.5.1.-</ecNumber>
    </recommendedName>
</protein>
<dbReference type="GO" id="GO:0000287">
    <property type="term" value="F:magnesium ion binding"/>
    <property type="evidence" value="ECO:0007669"/>
    <property type="project" value="UniProtKB-UniRule"/>
</dbReference>
<feature type="binding site" evidence="2">
    <location>
        <position position="69"/>
    </location>
    <ligand>
        <name>substrate</name>
    </ligand>
</feature>
<feature type="binding site" evidence="2">
    <location>
        <position position="67"/>
    </location>
    <ligand>
        <name>substrate</name>
    </ligand>
</feature>
<dbReference type="NCBIfam" id="TIGR00055">
    <property type="entry name" value="uppS"/>
    <property type="match status" value="1"/>
</dbReference>
<feature type="binding site" evidence="2">
    <location>
        <begin position="19"/>
        <end position="22"/>
    </location>
    <ligand>
        <name>substrate</name>
    </ligand>
</feature>
<dbReference type="InterPro" id="IPR036424">
    <property type="entry name" value="UPP_synth-like_sf"/>
</dbReference>
<comment type="cofactor">
    <cofactor evidence="2">
        <name>Mg(2+)</name>
        <dbReference type="ChEBI" id="CHEBI:18420"/>
    </cofactor>
    <text evidence="2">Binds 2 magnesium ions per subunit.</text>
</comment>
<dbReference type="RefSeq" id="WP_160631994.1">
    <property type="nucleotide sequence ID" value="NZ_WWNE01000004.1"/>
</dbReference>
<sequence length="248" mass="27926">MSNIDKSKLPSHIAIIMDGNGRWAKNKGKARVFGHKNGVESVRQVTEGAAELGIQHLTLYAFSTENWNRPKAEVTALMTLLVTTISKETKTLNKNNIRLHAIGNLDNLPNLAKKELLSSIEKTSNNTGLNLILALSYSSKWEITQAMKTIANKVKNGELNPEEINEGTIQSNLCTAQFPDPELLIRTSGEHRISNFLLWQIAYSELYFTPTLWPDFRKADLEEAILSYQQRERRFGKTSEQLETPTNA</sequence>
<dbReference type="PANTHER" id="PTHR10291:SF0">
    <property type="entry name" value="DEHYDRODOLICHYL DIPHOSPHATE SYNTHASE 2"/>
    <property type="match status" value="1"/>
</dbReference>
<feature type="binding site" evidence="2">
    <location>
        <position position="18"/>
    </location>
    <ligand>
        <name>Mg(2+)</name>
        <dbReference type="ChEBI" id="CHEBI:18420"/>
    </ligand>
</feature>
<dbReference type="GO" id="GO:0016094">
    <property type="term" value="P:polyprenol biosynthetic process"/>
    <property type="evidence" value="ECO:0007669"/>
    <property type="project" value="TreeGrafter"/>
</dbReference>
<dbReference type="CDD" id="cd00475">
    <property type="entry name" value="Cis_IPPS"/>
    <property type="match status" value="1"/>
</dbReference>
<comment type="similarity">
    <text evidence="2">Belongs to the UPP synthase family.</text>
</comment>
<comment type="caution">
    <text evidence="3">The sequence shown here is derived from an EMBL/GenBank/DDBJ whole genome shotgun (WGS) entry which is preliminary data.</text>
</comment>
<proteinExistence type="inferred from homology"/>
<evidence type="ECO:0000256" key="1">
    <source>
        <dbReference type="ARBA" id="ARBA00022679"/>
    </source>
</evidence>
<dbReference type="FunFam" id="3.40.1180.10:FF:000001">
    <property type="entry name" value="(2E,6E)-farnesyl-diphosphate-specific ditrans,polycis-undecaprenyl-diphosphate synthase"/>
    <property type="match status" value="1"/>
</dbReference>
<dbReference type="Gene3D" id="3.40.1180.10">
    <property type="entry name" value="Decaprenyl diphosphate synthase-like"/>
    <property type="match status" value="1"/>
</dbReference>
<dbReference type="InterPro" id="IPR001441">
    <property type="entry name" value="UPP_synth-like"/>
</dbReference>
<dbReference type="SUPFAM" id="SSF64005">
    <property type="entry name" value="Undecaprenyl diphosphate synthase"/>
    <property type="match status" value="1"/>
</dbReference>
<evidence type="ECO:0000313" key="3">
    <source>
        <dbReference type="EMBL" id="NBG65139.1"/>
    </source>
</evidence>
<keyword evidence="2" id="KW-0479">Metal-binding</keyword>
<feature type="binding site" evidence="2">
    <location>
        <position position="205"/>
    </location>
    <ligand>
        <name>Mg(2+)</name>
        <dbReference type="ChEBI" id="CHEBI:18420"/>
    </ligand>
</feature>
<dbReference type="PROSITE" id="PS01066">
    <property type="entry name" value="UPP_SYNTHASE"/>
    <property type="match status" value="1"/>
</dbReference>
<keyword evidence="1 2" id="KW-0808">Transferase</keyword>
<dbReference type="Pfam" id="PF01255">
    <property type="entry name" value="Prenyltransf"/>
    <property type="match status" value="1"/>
</dbReference>
<comment type="function">
    <text evidence="2">Catalyzes the condensation of isopentenyl diphosphate (IPP) with allylic pyrophosphates generating different type of terpenoids.</text>
</comment>
<gene>
    <name evidence="3" type="ORF">GQN54_03365</name>
</gene>
<dbReference type="GO" id="GO:0045547">
    <property type="term" value="F:ditrans,polycis-polyprenyl diphosphate synthase [(2E,6E)-farnesyl diphosphate specific] activity"/>
    <property type="evidence" value="ECO:0007669"/>
    <property type="project" value="TreeGrafter"/>
</dbReference>
<dbReference type="InterPro" id="IPR018520">
    <property type="entry name" value="UPP_synth-like_CS"/>
</dbReference>
<keyword evidence="2" id="KW-0460">Magnesium</keyword>
<evidence type="ECO:0000256" key="2">
    <source>
        <dbReference type="HAMAP-Rule" id="MF_01139"/>
    </source>
</evidence>
<feature type="binding site" evidence="2">
    <location>
        <position position="31"/>
    </location>
    <ligand>
        <name>substrate</name>
    </ligand>
</feature>
<keyword evidence="4" id="KW-1185">Reference proteome</keyword>
<reference evidence="3 4" key="1">
    <citation type="submission" date="2019-12" db="EMBL/GenBank/DDBJ databases">
        <authorList>
            <person name="Zhao J."/>
        </authorList>
    </citation>
    <scope>NUCLEOTIDE SEQUENCE [LARGE SCALE GENOMIC DNA]</scope>
    <source>
        <strain evidence="3 4">S-15</strain>
    </source>
</reference>
<feature type="binding site" evidence="2">
    <location>
        <position position="35"/>
    </location>
    <ligand>
        <name>substrate</name>
    </ligand>
</feature>
<feature type="active site" evidence="2">
    <location>
        <position position="18"/>
    </location>
</feature>
<feature type="binding site" evidence="2">
    <location>
        <position position="186"/>
    </location>
    <ligand>
        <name>substrate</name>
    </ligand>
</feature>
<comment type="subunit">
    <text evidence="2">Homodimer.</text>
</comment>
<dbReference type="EC" id="2.5.1.-" evidence="2"/>
<accession>A0A6N9NH26</accession>